<accession>A0AAF0DQE0</accession>
<keyword evidence="4" id="KW-1185">Reference proteome</keyword>
<dbReference type="Proteomes" id="UP001219355">
    <property type="component" value="Chromosome 5"/>
</dbReference>
<evidence type="ECO:0000256" key="1">
    <source>
        <dbReference type="SAM" id="Coils"/>
    </source>
</evidence>
<evidence type="ECO:0000256" key="2">
    <source>
        <dbReference type="SAM" id="MobiDB-lite"/>
    </source>
</evidence>
<gene>
    <name evidence="3" type="ORF">PRK78_007502</name>
</gene>
<proteinExistence type="predicted"/>
<evidence type="ECO:0000313" key="4">
    <source>
        <dbReference type="Proteomes" id="UP001219355"/>
    </source>
</evidence>
<dbReference type="AlphaFoldDB" id="A0AAF0DQE0"/>
<organism evidence="3 4">
    <name type="scientific">Emydomyces testavorans</name>
    <dbReference type="NCBI Taxonomy" id="2070801"/>
    <lineage>
        <taxon>Eukaryota</taxon>
        <taxon>Fungi</taxon>
        <taxon>Dikarya</taxon>
        <taxon>Ascomycota</taxon>
        <taxon>Pezizomycotina</taxon>
        <taxon>Eurotiomycetes</taxon>
        <taxon>Eurotiomycetidae</taxon>
        <taxon>Onygenales</taxon>
        <taxon>Nannizziopsiaceae</taxon>
        <taxon>Emydomyces</taxon>
    </lineage>
</organism>
<evidence type="ECO:0000313" key="3">
    <source>
        <dbReference type="EMBL" id="WEW62002.1"/>
    </source>
</evidence>
<sequence>MTETTPDPPAGGILSLAGLENLSSSEKSARIVALVNDIYASIVLIAKHTKAGTLTKRHCKPIYDLIESIMVLEKKQKRELKRQDRRMERMARRHQRDIGKLMEMARSGIVHLRAKAERLQMELDELKGRKKIDLEHVEKRMAAKGIGSNPVVSEEAAEQLAGPRSCNENEQSRD</sequence>
<feature type="coiled-coil region" evidence="1">
    <location>
        <begin position="73"/>
        <end position="129"/>
    </location>
</feature>
<protein>
    <submittedName>
        <fullName evidence="3">Uncharacterized protein</fullName>
    </submittedName>
</protein>
<name>A0AAF0DQE0_9EURO</name>
<keyword evidence="1" id="KW-0175">Coiled coil</keyword>
<feature type="region of interest" description="Disordered" evidence="2">
    <location>
        <begin position="143"/>
        <end position="174"/>
    </location>
</feature>
<dbReference type="EMBL" id="CP120631">
    <property type="protein sequence ID" value="WEW62002.1"/>
    <property type="molecule type" value="Genomic_DNA"/>
</dbReference>
<reference evidence="3" key="1">
    <citation type="submission" date="2023-03" db="EMBL/GenBank/DDBJ databases">
        <title>Emydomyces testavorans Genome Sequence.</title>
        <authorList>
            <person name="Hoyer L."/>
        </authorList>
    </citation>
    <scope>NUCLEOTIDE SEQUENCE</scope>
    <source>
        <strain evidence="3">16-2883</strain>
    </source>
</reference>